<feature type="domain" description="Fatty acid desaturase" evidence="1">
    <location>
        <begin position="89"/>
        <end position="389"/>
    </location>
</feature>
<accession>A0A8H5ER15</accession>
<dbReference type="OrthoDB" id="1461976at2759"/>
<organism evidence="2 3">
    <name type="scientific">Ephemerocybe angulata</name>
    <dbReference type="NCBI Taxonomy" id="980116"/>
    <lineage>
        <taxon>Eukaryota</taxon>
        <taxon>Fungi</taxon>
        <taxon>Dikarya</taxon>
        <taxon>Basidiomycota</taxon>
        <taxon>Agaricomycotina</taxon>
        <taxon>Agaricomycetes</taxon>
        <taxon>Agaricomycetidae</taxon>
        <taxon>Agaricales</taxon>
        <taxon>Agaricineae</taxon>
        <taxon>Psathyrellaceae</taxon>
        <taxon>Ephemerocybe</taxon>
    </lineage>
</organism>
<dbReference type="EMBL" id="JAACJK010000237">
    <property type="protein sequence ID" value="KAF5309312.1"/>
    <property type="molecule type" value="Genomic_DNA"/>
</dbReference>
<dbReference type="GO" id="GO:0006629">
    <property type="term" value="P:lipid metabolic process"/>
    <property type="evidence" value="ECO:0007669"/>
    <property type="project" value="InterPro"/>
</dbReference>
<dbReference type="PANTHER" id="PTHR32100">
    <property type="entry name" value="OMEGA-6 FATTY ACID DESATURASE, CHLOROPLASTIC"/>
    <property type="match status" value="1"/>
</dbReference>
<sequence length="439" mass="50672">MLSFWGNGPEYETRLQRLFRPPSATLKEVHDAVPKELLERNQLKSLSYLLRDIVLAAFLYSCASRITPWSDLLLGNQEILKICLKTCLWCTYWVLQSLVGAGIFCIGHDAGHGSLFASKTLNNLVGFLCHSYLILPYFSWRSTHHAHHVRTSLLSSSAPLIYLQKATGSMERDENYVPYSRSKFNLPHESKATACDYAEVFEETPLYTLFRMFIMQAFGWWIYLSRNTMSCPSYPPGTSHFDPYSPLFKPEQRTSIILSNVGLGSMIFILYCAGREFALWYYLPPFLLVNHWIGKSAPPLRRHKTHSSSVMFTYLHHSDPTIPHYRKGEWTFLRGAAATVDRPLLGWFGRFFFHNISHDHVAHHFFLRAPFYNGPQITSRIKAVLGEDYNYDSTPSFYALYRSFTQCLFVEEDGDIVFYKNRKGEAARVVDPEFLKKIS</sequence>
<dbReference type="Proteomes" id="UP000541558">
    <property type="component" value="Unassembled WGS sequence"/>
</dbReference>
<protein>
    <recommendedName>
        <fullName evidence="1">Fatty acid desaturase domain-containing protein</fullName>
    </recommendedName>
</protein>
<evidence type="ECO:0000259" key="1">
    <source>
        <dbReference type="Pfam" id="PF00487"/>
    </source>
</evidence>
<gene>
    <name evidence="2" type="ORF">D9611_014408</name>
</gene>
<evidence type="ECO:0000313" key="3">
    <source>
        <dbReference type="Proteomes" id="UP000541558"/>
    </source>
</evidence>
<dbReference type="InterPro" id="IPR012171">
    <property type="entry name" value="Fatty_acid_desaturase"/>
</dbReference>
<dbReference type="InterPro" id="IPR005804">
    <property type="entry name" value="FA_desaturase_dom"/>
</dbReference>
<name>A0A8H5ER15_9AGAR</name>
<dbReference type="GO" id="GO:0016491">
    <property type="term" value="F:oxidoreductase activity"/>
    <property type="evidence" value="ECO:0007669"/>
    <property type="project" value="InterPro"/>
</dbReference>
<dbReference type="AlphaFoldDB" id="A0A8H5ER15"/>
<proteinExistence type="predicted"/>
<keyword evidence="3" id="KW-1185">Reference proteome</keyword>
<comment type="caution">
    <text evidence="2">The sequence shown here is derived from an EMBL/GenBank/DDBJ whole genome shotgun (WGS) entry which is preliminary data.</text>
</comment>
<evidence type="ECO:0000313" key="2">
    <source>
        <dbReference type="EMBL" id="KAF5309312.1"/>
    </source>
</evidence>
<dbReference type="Pfam" id="PF00487">
    <property type="entry name" value="FA_desaturase"/>
    <property type="match status" value="1"/>
</dbReference>
<reference evidence="2 3" key="1">
    <citation type="journal article" date="2020" name="ISME J.">
        <title>Uncovering the hidden diversity of litter-decomposition mechanisms in mushroom-forming fungi.</title>
        <authorList>
            <person name="Floudas D."/>
            <person name="Bentzer J."/>
            <person name="Ahren D."/>
            <person name="Johansson T."/>
            <person name="Persson P."/>
            <person name="Tunlid A."/>
        </authorList>
    </citation>
    <scope>NUCLEOTIDE SEQUENCE [LARGE SCALE GENOMIC DNA]</scope>
    <source>
        <strain evidence="2 3">CBS 175.51</strain>
    </source>
</reference>
<dbReference type="CDD" id="cd03507">
    <property type="entry name" value="Delta12-FADS-like"/>
    <property type="match status" value="1"/>
</dbReference>